<sequence>MYVPSTSATEAEFLLRDPNGDYEYRARYTLPKTGGIIKVELPDSQTPLDVGKDYEWMFAIICDADSRDRDIVDVGTIKLTELSPTQKSQLDQAEPLKRAELYAEYGIWHDAVATLATLQCSNPNNQSLATWTQLLQSEPILDLIATQPLIECGTLKANN</sequence>
<dbReference type="Proteomes" id="UP000017127">
    <property type="component" value="Unassembled WGS sequence"/>
</dbReference>
<evidence type="ECO:0000313" key="2">
    <source>
        <dbReference type="Proteomes" id="UP000017127"/>
    </source>
</evidence>
<protein>
    <recommendedName>
        <fullName evidence="3">DUF928 domain-containing protein</fullName>
    </recommendedName>
</protein>
<dbReference type="AlphaFoldDB" id="U7QRX4"/>
<keyword evidence="2" id="KW-1185">Reference proteome</keyword>
<organism evidence="1 2">
    <name type="scientific">Lyngbya aestuarii BL J</name>
    <dbReference type="NCBI Taxonomy" id="1348334"/>
    <lineage>
        <taxon>Bacteria</taxon>
        <taxon>Bacillati</taxon>
        <taxon>Cyanobacteriota</taxon>
        <taxon>Cyanophyceae</taxon>
        <taxon>Oscillatoriophycideae</taxon>
        <taxon>Oscillatoriales</taxon>
        <taxon>Microcoleaceae</taxon>
        <taxon>Lyngbya</taxon>
    </lineage>
</organism>
<name>U7QRX4_9CYAN</name>
<gene>
    <name evidence="1" type="ORF">M595_0085</name>
</gene>
<evidence type="ECO:0000313" key="1">
    <source>
        <dbReference type="EMBL" id="ERT09865.1"/>
    </source>
</evidence>
<accession>U7QRX4</accession>
<dbReference type="Pfam" id="PF06051">
    <property type="entry name" value="DUF928"/>
    <property type="match status" value="1"/>
</dbReference>
<evidence type="ECO:0008006" key="3">
    <source>
        <dbReference type="Google" id="ProtNLM"/>
    </source>
</evidence>
<comment type="caution">
    <text evidence="1">The sequence shown here is derived from an EMBL/GenBank/DDBJ whole genome shotgun (WGS) entry which is preliminary data.</text>
</comment>
<dbReference type="InterPro" id="IPR010328">
    <property type="entry name" value="DUF928"/>
</dbReference>
<proteinExistence type="predicted"/>
<dbReference type="EMBL" id="AUZM01000001">
    <property type="protein sequence ID" value="ERT09865.1"/>
    <property type="molecule type" value="Genomic_DNA"/>
</dbReference>
<reference evidence="1 2" key="1">
    <citation type="journal article" date="2013" name="Front. Microbiol.">
        <title>Comparative genomic analyses of the cyanobacterium, Lyngbya aestuarii BL J, a powerful hydrogen producer.</title>
        <authorList>
            <person name="Kothari A."/>
            <person name="Vaughn M."/>
            <person name="Garcia-Pichel F."/>
        </authorList>
    </citation>
    <scope>NUCLEOTIDE SEQUENCE [LARGE SCALE GENOMIC DNA]</scope>
    <source>
        <strain evidence="1 2">BL J</strain>
    </source>
</reference>